<dbReference type="AlphaFoldDB" id="A0A0B2AA96"/>
<dbReference type="EMBL" id="JTDK01000006">
    <property type="protein sequence ID" value="KHK98551.1"/>
    <property type="molecule type" value="Genomic_DNA"/>
</dbReference>
<evidence type="ECO:0000313" key="1">
    <source>
        <dbReference type="EMBL" id="KHK98551.1"/>
    </source>
</evidence>
<gene>
    <name evidence="1" type="ORF">LK09_06135</name>
</gene>
<proteinExistence type="predicted"/>
<protein>
    <recommendedName>
        <fullName evidence="3">Bacterial Ig-like domain-containing protein</fullName>
    </recommendedName>
</protein>
<name>A0A0B2AA96_9MICO</name>
<dbReference type="Proteomes" id="UP000031030">
    <property type="component" value="Unassembled WGS sequence"/>
</dbReference>
<evidence type="ECO:0000313" key="2">
    <source>
        <dbReference type="Proteomes" id="UP000031030"/>
    </source>
</evidence>
<keyword evidence="2" id="KW-1185">Reference proteome</keyword>
<accession>A0A0B2AA96</accession>
<sequence>MHALGECFMHLVSRRLVRTLLLPFILVAALCVGLIQPATAEAAAMGTAGLFVPVQGRLVSTLAGTGTTKAPLAANTPRTIQATGAAGLPSTGVAAILVTFTVVDPTVTGQASVGPADGALSGAMRYPAGEATSNSAIVQLSASGQFQIRTTTATNANIDVQGYYTSGSGTAAGGYVPLDFARTVDTLAGVGLPKATLAGSSTSTIQVTGTGGVPTGAAAVFVNFEVQNTDNTTAGNITAYSASATRPTNTLNFGKGKTSLSTIVPLDANGRIKVFVSAGVTINLLMDVEGYFTKGSTASSSGAIFTAKAAKIYDTRTTTPVPSYGSVTIPIGGLNGLPTVAQGLSAITVNVTASNVADATYGSWVRLYPSGEAEPQGVATSFNSGPAGSATTNLVTVEVGADDAIVLHNVSTVAVDYILDLEGWYSSSNPDPTSPEVTGSGGSFRSTTGRLPTVTLAANVPKSVQIAGLVGIPTSGAGAVSLTATVASTSAQGTLNAQATGDPAWSQVSVYGTVPGATSNAAVLAIGGDGTITFQASSAVSLTLDVQGYYTTVQDGTPAPGGFSPVAGSRIVDTRSGLGVPLAKIAPGGSVTIQVGGKGGVPSNAQAVVANFTVINSGGTNGGYVTPYTAGTTRPATSLNYTTGATTAAGAQVSLSPDGRITVANPGATSDSVDLVVDIEGYFAVADGSSGQFTPATGRIYDSRVAPNVTIGPDQTITVPVSGFSDVPSTKHGLSAVVVALTVIDSSSSSGYTRAWASGATEPNPFSSLNYPANSVRTNTITVPVGTDGAIKIHNIGSATVDYVLDLQGWYSSPPKPVISCPDPYSPRSWTKAIPVSPISCTITASGTADSTLTYTVDDGDDVVVSLSGVAPTSVAFSVDAVGGDHVITASYGDGTDLNLSADYTFTLGDWTKDKFVGLPSDAGSAALAPVLAVSPDASGPSFLPEDASRTYSVSASPDMSNPIVVSDALVDSFTVPDGLLTGGKTYYWRALIAGAIDYDGHVASVYTPTWSFTADSAVTESDPTAGLDSVVGTGPSPYMPESDPGNGVQPLYAQYGQCTLYVPYPHLRKSGGYQTVGVKPLTYCPLLLMGTSVSNTTRMYWVRDFGIKSWDVQTGPKFVSYGATTWYDTRRSRYEQTNVVIQCHGTGGTWWIGKTTSNDVERARRYYTSASSIHRWLECGAY</sequence>
<reference evidence="1 2" key="1">
    <citation type="submission" date="2014-11" db="EMBL/GenBank/DDBJ databases">
        <title>Genome sequence of Microbacterium mangrovi MUSC 115(T).</title>
        <authorList>
            <person name="Lee L.-H."/>
        </authorList>
    </citation>
    <scope>NUCLEOTIDE SEQUENCE [LARGE SCALE GENOMIC DNA]</scope>
    <source>
        <strain evidence="1 2">MUSC 115</strain>
    </source>
</reference>
<comment type="caution">
    <text evidence="1">The sequence shown here is derived from an EMBL/GenBank/DDBJ whole genome shotgun (WGS) entry which is preliminary data.</text>
</comment>
<evidence type="ECO:0008006" key="3">
    <source>
        <dbReference type="Google" id="ProtNLM"/>
    </source>
</evidence>
<organism evidence="1 2">
    <name type="scientific">Microbacterium mangrovi</name>
    <dbReference type="NCBI Taxonomy" id="1348253"/>
    <lineage>
        <taxon>Bacteria</taxon>
        <taxon>Bacillati</taxon>
        <taxon>Actinomycetota</taxon>
        <taxon>Actinomycetes</taxon>
        <taxon>Micrococcales</taxon>
        <taxon>Microbacteriaceae</taxon>
        <taxon>Microbacterium</taxon>
    </lineage>
</organism>